<accession>A0A0F9Y5B8</accession>
<dbReference type="Gene3D" id="3.40.50.2000">
    <property type="entry name" value="Glycogen Phosphorylase B"/>
    <property type="match status" value="2"/>
</dbReference>
<feature type="domain" description="Glycosyl transferase family 1" evidence="1">
    <location>
        <begin position="202"/>
        <end position="363"/>
    </location>
</feature>
<dbReference type="Pfam" id="PF00534">
    <property type="entry name" value="Glycos_transf_1"/>
    <property type="match status" value="1"/>
</dbReference>
<evidence type="ECO:0000313" key="3">
    <source>
        <dbReference type="EMBL" id="KKN99793.1"/>
    </source>
</evidence>
<dbReference type="PANTHER" id="PTHR12526:SF630">
    <property type="entry name" value="GLYCOSYLTRANSFERASE"/>
    <property type="match status" value="1"/>
</dbReference>
<dbReference type="CDD" id="cd03811">
    <property type="entry name" value="GT4_GT28_WabH-like"/>
    <property type="match status" value="1"/>
</dbReference>
<protein>
    <recommendedName>
        <fullName evidence="4">Glycosyl transferase family 1 domain-containing protein</fullName>
    </recommendedName>
</protein>
<proteinExistence type="predicted"/>
<feature type="domain" description="Glycosyltransferase subfamily 4-like N-terminal" evidence="2">
    <location>
        <begin position="17"/>
        <end position="187"/>
    </location>
</feature>
<dbReference type="Pfam" id="PF13439">
    <property type="entry name" value="Glyco_transf_4"/>
    <property type="match status" value="1"/>
</dbReference>
<evidence type="ECO:0008006" key="4">
    <source>
        <dbReference type="Google" id="ProtNLM"/>
    </source>
</evidence>
<dbReference type="InterPro" id="IPR028098">
    <property type="entry name" value="Glyco_trans_4-like_N"/>
</dbReference>
<organism evidence="3">
    <name type="scientific">marine sediment metagenome</name>
    <dbReference type="NCBI Taxonomy" id="412755"/>
    <lineage>
        <taxon>unclassified sequences</taxon>
        <taxon>metagenomes</taxon>
        <taxon>ecological metagenomes</taxon>
    </lineage>
</organism>
<evidence type="ECO:0000259" key="1">
    <source>
        <dbReference type="Pfam" id="PF00534"/>
    </source>
</evidence>
<dbReference type="AlphaFoldDB" id="A0A0F9Y5B8"/>
<evidence type="ECO:0000259" key="2">
    <source>
        <dbReference type="Pfam" id="PF13439"/>
    </source>
</evidence>
<dbReference type="SUPFAM" id="SSF53756">
    <property type="entry name" value="UDP-Glycosyltransferase/glycogen phosphorylase"/>
    <property type="match status" value="1"/>
</dbReference>
<reference evidence="3" key="1">
    <citation type="journal article" date="2015" name="Nature">
        <title>Complex archaea that bridge the gap between prokaryotes and eukaryotes.</title>
        <authorList>
            <person name="Spang A."/>
            <person name="Saw J.H."/>
            <person name="Jorgensen S.L."/>
            <person name="Zaremba-Niedzwiedzka K."/>
            <person name="Martijn J."/>
            <person name="Lind A.E."/>
            <person name="van Eijk R."/>
            <person name="Schleper C."/>
            <person name="Guy L."/>
            <person name="Ettema T.J."/>
        </authorList>
    </citation>
    <scope>NUCLEOTIDE SEQUENCE</scope>
</reference>
<name>A0A0F9Y5B8_9ZZZZ</name>
<dbReference type="InterPro" id="IPR001296">
    <property type="entry name" value="Glyco_trans_1"/>
</dbReference>
<gene>
    <name evidence="3" type="ORF">LCGC14_0132140</name>
</gene>
<dbReference type="GO" id="GO:0016757">
    <property type="term" value="F:glycosyltransferase activity"/>
    <property type="evidence" value="ECO:0007669"/>
    <property type="project" value="InterPro"/>
</dbReference>
<dbReference type="EMBL" id="LAZR01000044">
    <property type="protein sequence ID" value="KKN99793.1"/>
    <property type="molecule type" value="Genomic_DNA"/>
</dbReference>
<dbReference type="PANTHER" id="PTHR12526">
    <property type="entry name" value="GLYCOSYLTRANSFERASE"/>
    <property type="match status" value="1"/>
</dbReference>
<comment type="caution">
    <text evidence="3">The sequence shown here is derived from an EMBL/GenBank/DDBJ whole genome shotgun (WGS) entry which is preliminary data.</text>
</comment>
<sequence>MGKTQKISIFIYSMSGGGAERVMSYLLPYLQAKNYEVVLVLMNTKIVYPSIENIRIHYLEKSEVVEPGLVKFLKLPWLAWKYARFLKKERITHSFSLLTRPCYINIMARWFTSHPYKLMVSERNYPSLQYGYNDNQSKINSFLVKKLYPKADLIISNAKASAEDLIANFNVSREKTGVIYNPIDLEKIDGIVPNNSLFNSSHVNLVSVGRLQLVKNHQLMIEAIAPFKNVRLYIFGEGELREDLEAQIDNLGISERVFLMGFESNPFQYLKAADIFVFSSNHEGFPNVIMEAMACGLPIITTNCKSGPDEIMELNETKSDDIMITDYGLLSPVGNAHLLQKSINYCLEHPEYLAQCRVNVKKRIQDFKREPILELYTSHILS</sequence>